<protein>
    <submittedName>
        <fullName evidence="2">Molybdate-binding periplasmic protein</fullName>
    </submittedName>
</protein>
<accession>A0A376DE03</accession>
<dbReference type="InterPro" id="IPR050682">
    <property type="entry name" value="ModA/WtpA"/>
</dbReference>
<proteinExistence type="predicted"/>
<sequence>MMEPRITVLAAGSLRAAFTPLIAAFTRQTGLAVALHYGPAGLLRERILAGEPCSLFASADRRNAQWLIEAGVAQACFPLAANRLMLSARATLCAPGDDWLTLLRQPTLRVATSTPYCDPAGDYAWQFFARLEQGEPGLGAALRQRAQPLVGGRTGVTIPPGECAAAWLIRQGVADLFIGYAHYARQLVQATDLRLLPIPEPWNVACDYQLARLASDSASQRLSRFILGETGQMYLRRAGFLPPRGEAQTGGPAAACQTPRDGSCAP</sequence>
<evidence type="ECO:0000313" key="2">
    <source>
        <dbReference type="EMBL" id="STC87745.1"/>
    </source>
</evidence>
<dbReference type="STRING" id="93378.A9798_07440"/>
<dbReference type="EMBL" id="UFXZ01000001">
    <property type="protein sequence ID" value="STC87745.1"/>
    <property type="molecule type" value="Genomic_DNA"/>
</dbReference>
<name>A0A376DE03_9GAMM</name>
<dbReference type="Pfam" id="PF13531">
    <property type="entry name" value="SBP_bac_11"/>
    <property type="match status" value="1"/>
</dbReference>
<dbReference type="AlphaFoldDB" id="A0A376DE03"/>
<dbReference type="GO" id="GO:0015689">
    <property type="term" value="P:molybdate ion transport"/>
    <property type="evidence" value="ECO:0007669"/>
    <property type="project" value="TreeGrafter"/>
</dbReference>
<gene>
    <name evidence="2" type="primary">modA_2</name>
    <name evidence="2" type="ORF">NCTC12121_01562</name>
</gene>
<dbReference type="GO" id="GO:0030973">
    <property type="term" value="F:molybdate ion binding"/>
    <property type="evidence" value="ECO:0007669"/>
    <property type="project" value="TreeGrafter"/>
</dbReference>
<dbReference type="PANTHER" id="PTHR30632">
    <property type="entry name" value="MOLYBDATE-BINDING PERIPLASMIC PROTEIN"/>
    <property type="match status" value="1"/>
</dbReference>
<dbReference type="PANTHER" id="PTHR30632:SF0">
    <property type="entry name" value="SULFATE-BINDING PROTEIN"/>
    <property type="match status" value="1"/>
</dbReference>
<dbReference type="SUPFAM" id="SSF53850">
    <property type="entry name" value="Periplasmic binding protein-like II"/>
    <property type="match status" value="1"/>
</dbReference>
<feature type="region of interest" description="Disordered" evidence="1">
    <location>
        <begin position="245"/>
        <end position="266"/>
    </location>
</feature>
<dbReference type="Proteomes" id="UP000255248">
    <property type="component" value="Unassembled WGS sequence"/>
</dbReference>
<organism evidence="2 3">
    <name type="scientific">Edwardsiella hoshinae</name>
    <dbReference type="NCBI Taxonomy" id="93378"/>
    <lineage>
        <taxon>Bacteria</taxon>
        <taxon>Pseudomonadati</taxon>
        <taxon>Pseudomonadota</taxon>
        <taxon>Gammaproteobacteria</taxon>
        <taxon>Enterobacterales</taxon>
        <taxon>Hafniaceae</taxon>
        <taxon>Edwardsiella</taxon>
    </lineage>
</organism>
<evidence type="ECO:0000313" key="3">
    <source>
        <dbReference type="Proteomes" id="UP000255248"/>
    </source>
</evidence>
<dbReference type="Gene3D" id="3.40.190.10">
    <property type="entry name" value="Periplasmic binding protein-like II"/>
    <property type="match status" value="2"/>
</dbReference>
<evidence type="ECO:0000256" key="1">
    <source>
        <dbReference type="SAM" id="MobiDB-lite"/>
    </source>
</evidence>
<reference evidence="2 3" key="1">
    <citation type="submission" date="2018-06" db="EMBL/GenBank/DDBJ databases">
        <authorList>
            <consortium name="Pathogen Informatics"/>
            <person name="Doyle S."/>
        </authorList>
    </citation>
    <scope>NUCLEOTIDE SEQUENCE [LARGE SCALE GENOMIC DNA]</scope>
    <source>
        <strain evidence="2 3">NCTC12121</strain>
    </source>
</reference>